<dbReference type="Proteomes" id="UP000288983">
    <property type="component" value="Unassembled WGS sequence"/>
</dbReference>
<dbReference type="InterPro" id="IPR025048">
    <property type="entry name" value="DUF3987"/>
</dbReference>
<proteinExistence type="predicted"/>
<gene>
    <name evidence="2" type="ORF">DM813_23225</name>
</gene>
<reference evidence="2 3" key="1">
    <citation type="submission" date="2018-06" db="EMBL/GenBank/DDBJ databases">
        <title>Bacteria isolated from soil of Wuhan.</title>
        <authorList>
            <person name="Wei X."/>
            <person name="Chunhua H."/>
        </authorList>
    </citation>
    <scope>NUCLEOTIDE SEQUENCE [LARGE SCALE GENOMIC DNA]</scope>
    <source>
        <strain evidence="3">xwS2</strain>
    </source>
</reference>
<name>A0A443ZJZ2_9PSED</name>
<dbReference type="RefSeq" id="WP_128325709.1">
    <property type="nucleotide sequence ID" value="NZ_QJRG01000048.1"/>
</dbReference>
<feature type="region of interest" description="Disordered" evidence="1">
    <location>
        <begin position="502"/>
        <end position="561"/>
    </location>
</feature>
<dbReference type="AlphaFoldDB" id="A0A443ZJZ2"/>
<evidence type="ECO:0000313" key="2">
    <source>
        <dbReference type="EMBL" id="RWU19220.1"/>
    </source>
</evidence>
<organism evidence="2 3">
    <name type="scientific">Pseudomonas alkylphenolica</name>
    <dbReference type="NCBI Taxonomy" id="237609"/>
    <lineage>
        <taxon>Bacteria</taxon>
        <taxon>Pseudomonadati</taxon>
        <taxon>Pseudomonadota</taxon>
        <taxon>Gammaproteobacteria</taxon>
        <taxon>Pseudomonadales</taxon>
        <taxon>Pseudomonadaceae</taxon>
        <taxon>Pseudomonas</taxon>
    </lineage>
</organism>
<dbReference type="Pfam" id="PF13148">
    <property type="entry name" value="DUF3987"/>
    <property type="match status" value="1"/>
</dbReference>
<dbReference type="EMBL" id="QJRG01000048">
    <property type="protein sequence ID" value="RWU19220.1"/>
    <property type="molecule type" value="Genomic_DNA"/>
</dbReference>
<comment type="caution">
    <text evidence="2">The sequence shown here is derived from an EMBL/GenBank/DDBJ whole genome shotgun (WGS) entry which is preliminary data.</text>
</comment>
<evidence type="ECO:0000256" key="1">
    <source>
        <dbReference type="SAM" id="MobiDB-lite"/>
    </source>
</evidence>
<feature type="compositionally biased region" description="Polar residues" evidence="1">
    <location>
        <begin position="515"/>
        <end position="528"/>
    </location>
</feature>
<evidence type="ECO:0000313" key="3">
    <source>
        <dbReference type="Proteomes" id="UP000288983"/>
    </source>
</evidence>
<protein>
    <recommendedName>
        <fullName evidence="4">DUF3987 domain-containing protein</fullName>
    </recommendedName>
</protein>
<accession>A0A443ZJZ2</accession>
<evidence type="ECO:0008006" key="4">
    <source>
        <dbReference type="Google" id="ProtNLM"/>
    </source>
</evidence>
<dbReference type="OrthoDB" id="9067983at2"/>
<sequence length="561" mass="62065">MTAPLVTAPSYPEPVPLLPNPAPPISYPIDSLPELMQAAARSIAEHVQAPMALAGQCVIAAATHLAQTRVNAPDIHNPHGMPCSLFMLSLGCSGDRKSSCRKLAFKIIDQAEREARIRHRQLCEELKAEADMYKGKKRDEFLSTHPVPLDPRTQFADATYEPIVGGFIRGNSTASWDTDEGGQVLGGYSLNERSDTRAATIGGLSRGHDTGIFERTRAHGNLEGSGFAYNRRLSIHLMAQPVTVAKALADPLLIGQGFLPRVLFASPDSLAGTRHLTIKALRSKIWENPHLQSFWARCEELISSKEYIDPETGEVTPPVLRLTNEAELVWLDFYNEVESEQGPLGRFSGLRPFAGRAPELARRVSAVFACFEGANVIDCKCIRHACEIVRYSLMEWLRYTESNSINPELQQAADLLVWLRNPERVLHWREFTLDRLGKSGPQLVRKATKRDQLIAILLKYSNLLPGNGDKTFKINPRLLADSADPEERPKIHGIKVAEKVRESAENLRSEATPVKNPQLSAKFPQNGTPAKPGFPQNPRDPQAPHISEADNEGGMHFTGEI</sequence>